<evidence type="ECO:0000256" key="6">
    <source>
        <dbReference type="ARBA" id="ARBA00022448"/>
    </source>
</evidence>
<keyword evidence="11 17" id="KW-1133">Transmembrane helix</keyword>
<protein>
    <recommendedName>
        <fullName evidence="5 17">NADH-ubiquinone oxidoreductase chain 4</fullName>
        <ecNumber evidence="4 17">7.1.1.2</ecNumber>
    </recommendedName>
</protein>
<feature type="transmembrane region" description="Helical" evidence="17">
    <location>
        <begin position="245"/>
        <end position="264"/>
    </location>
</feature>
<feature type="transmembrane region" description="Helical" evidence="17">
    <location>
        <begin position="271"/>
        <end position="293"/>
    </location>
</feature>
<evidence type="ECO:0000256" key="4">
    <source>
        <dbReference type="ARBA" id="ARBA00012944"/>
    </source>
</evidence>
<keyword evidence="10 17" id="KW-0249">Electron transport</keyword>
<dbReference type="Pfam" id="PF00361">
    <property type="entry name" value="Proton_antipo_M"/>
    <property type="match status" value="1"/>
</dbReference>
<evidence type="ECO:0000313" key="20">
    <source>
        <dbReference type="EMBL" id="QCI09886.1"/>
    </source>
</evidence>
<evidence type="ECO:0000256" key="11">
    <source>
        <dbReference type="ARBA" id="ARBA00022989"/>
    </source>
</evidence>
<comment type="catalytic activity">
    <reaction evidence="16 17">
        <text>a ubiquinone + NADH + 5 H(+)(in) = a ubiquinol + NAD(+) + 4 H(+)(out)</text>
        <dbReference type="Rhea" id="RHEA:29091"/>
        <dbReference type="Rhea" id="RHEA-COMP:9565"/>
        <dbReference type="Rhea" id="RHEA-COMP:9566"/>
        <dbReference type="ChEBI" id="CHEBI:15378"/>
        <dbReference type="ChEBI" id="CHEBI:16389"/>
        <dbReference type="ChEBI" id="CHEBI:17976"/>
        <dbReference type="ChEBI" id="CHEBI:57540"/>
        <dbReference type="ChEBI" id="CHEBI:57945"/>
        <dbReference type="EC" id="7.1.1.2"/>
    </reaction>
</comment>
<evidence type="ECO:0000256" key="14">
    <source>
        <dbReference type="ARBA" id="ARBA00023128"/>
    </source>
</evidence>
<dbReference type="Pfam" id="PF01059">
    <property type="entry name" value="Oxidored_q5_N"/>
    <property type="match status" value="1"/>
</dbReference>
<dbReference type="GO" id="GO:0008137">
    <property type="term" value="F:NADH dehydrogenase (ubiquinone) activity"/>
    <property type="evidence" value="ECO:0007669"/>
    <property type="project" value="UniProtKB-UniRule"/>
</dbReference>
<dbReference type="GO" id="GO:0003954">
    <property type="term" value="F:NADH dehydrogenase activity"/>
    <property type="evidence" value="ECO:0007669"/>
    <property type="project" value="TreeGrafter"/>
</dbReference>
<dbReference type="EMBL" id="MF497718">
    <property type="protein sequence ID" value="QCI09886.1"/>
    <property type="molecule type" value="Genomic_DNA"/>
</dbReference>
<feature type="transmembrane region" description="Helical" evidence="17">
    <location>
        <begin position="107"/>
        <end position="129"/>
    </location>
</feature>
<dbReference type="GO" id="GO:0015990">
    <property type="term" value="P:electron transport coupled proton transport"/>
    <property type="evidence" value="ECO:0007669"/>
    <property type="project" value="TreeGrafter"/>
</dbReference>
<dbReference type="GO" id="GO:0042773">
    <property type="term" value="P:ATP synthesis coupled electron transport"/>
    <property type="evidence" value="ECO:0007669"/>
    <property type="project" value="InterPro"/>
</dbReference>
<reference evidence="20" key="1">
    <citation type="journal article" date="2019" name="Syst. Entomol.">
        <title>Higher level phylogeny and evolutionary history of Pentatomomorpha (Hemiptera: Heteroptera) inferred from mitochondrial genome sequences.</title>
        <authorList>
            <person name="Liu Y."/>
            <person name="Li H."/>
            <person name="Song F."/>
            <person name="Zhao Y."/>
            <person name="Wilson J.J."/>
            <person name="Cai W."/>
        </authorList>
    </citation>
    <scope>NUCLEOTIDE SEQUENCE</scope>
</reference>
<comment type="similarity">
    <text evidence="3 17">Belongs to the complex I subunit 4 family.</text>
</comment>
<keyword evidence="8 17" id="KW-0812">Transmembrane</keyword>
<comment type="subcellular location">
    <subcellularLocation>
        <location evidence="2 17">Mitochondrion membrane</location>
        <topology evidence="2 17">Multi-pass membrane protein</topology>
    </subcellularLocation>
</comment>
<feature type="transmembrane region" description="Helical" evidence="17">
    <location>
        <begin position="214"/>
        <end position="233"/>
    </location>
</feature>
<feature type="transmembrane region" description="Helical" evidence="17">
    <location>
        <begin position="136"/>
        <end position="159"/>
    </location>
</feature>
<feature type="transmembrane region" description="Helical" evidence="17">
    <location>
        <begin position="179"/>
        <end position="202"/>
    </location>
</feature>
<evidence type="ECO:0000256" key="5">
    <source>
        <dbReference type="ARBA" id="ARBA00021006"/>
    </source>
</evidence>
<dbReference type="GO" id="GO:0031966">
    <property type="term" value="C:mitochondrial membrane"/>
    <property type="evidence" value="ECO:0007669"/>
    <property type="project" value="UniProtKB-SubCell"/>
</dbReference>
<evidence type="ECO:0000256" key="7">
    <source>
        <dbReference type="ARBA" id="ARBA00022660"/>
    </source>
</evidence>
<dbReference type="PRINTS" id="PR01437">
    <property type="entry name" value="NUOXDRDTASE4"/>
</dbReference>
<dbReference type="AlphaFoldDB" id="A0A4D6X2M0"/>
<evidence type="ECO:0000259" key="19">
    <source>
        <dbReference type="Pfam" id="PF01059"/>
    </source>
</evidence>
<keyword evidence="6 17" id="KW-0813">Transport</keyword>
<feature type="transmembrane region" description="Helical" evidence="17">
    <location>
        <begin position="54"/>
        <end position="71"/>
    </location>
</feature>
<feature type="transmembrane region" description="Helical" evidence="17">
    <location>
        <begin position="7"/>
        <end position="34"/>
    </location>
</feature>
<dbReference type="InterPro" id="IPR001750">
    <property type="entry name" value="ND/Mrp_TM"/>
</dbReference>
<geneLocation type="mitochondrion" evidence="20"/>
<evidence type="ECO:0000256" key="15">
    <source>
        <dbReference type="ARBA" id="ARBA00023136"/>
    </source>
</evidence>
<dbReference type="InterPro" id="IPR003918">
    <property type="entry name" value="NADH_UbQ_OxRdtase"/>
</dbReference>
<dbReference type="InterPro" id="IPR000260">
    <property type="entry name" value="NADH4_N"/>
</dbReference>
<evidence type="ECO:0000256" key="9">
    <source>
        <dbReference type="ARBA" id="ARBA00022967"/>
    </source>
</evidence>
<proteinExistence type="inferred from homology"/>
<dbReference type="PANTHER" id="PTHR43507">
    <property type="entry name" value="NADH-UBIQUINONE OXIDOREDUCTASE CHAIN 4"/>
    <property type="match status" value="1"/>
</dbReference>
<evidence type="ECO:0000256" key="16">
    <source>
        <dbReference type="ARBA" id="ARBA00049551"/>
    </source>
</evidence>
<keyword evidence="7 17" id="KW-0679">Respiratory chain</keyword>
<organism evidence="20">
    <name type="scientific">Cazira horvathi</name>
    <dbReference type="NCBI Taxonomy" id="2575653"/>
    <lineage>
        <taxon>Eukaryota</taxon>
        <taxon>Metazoa</taxon>
        <taxon>Ecdysozoa</taxon>
        <taxon>Arthropoda</taxon>
        <taxon>Hexapoda</taxon>
        <taxon>Insecta</taxon>
        <taxon>Pterygota</taxon>
        <taxon>Neoptera</taxon>
        <taxon>Paraneoptera</taxon>
        <taxon>Hemiptera</taxon>
        <taxon>Heteroptera</taxon>
        <taxon>Panheteroptera</taxon>
        <taxon>Pentatomomorpha</taxon>
        <taxon>Pentatomoidea</taxon>
        <taxon>Pentatomidae</taxon>
        <taxon>Asopinae</taxon>
        <taxon>Cazira</taxon>
    </lineage>
</organism>
<sequence length="444" mass="51881">MMKYIFYLLFLIPFIYNYWMLKHLFMLMCFLFIFFNFNYNYAGFCSSLLGMDSLSYSLISLTLFIMFLMMMASYKIYQSNYKLMEFSLVILVMTLSLLLTFSSLNMFLFYVSFEMSLIPTLFLIFGWGYQPERISAGYYLLFYTMFASLPLLLGIIYIYNLVYSLDFWLICLDYNSMNIYLYLSMIVAFLFKMPMPFFHFWLPKAHVEAPISGSMILAAILLKLGGYGLIRVYMFLGDYSITYNYIWIVLSLWGAVIVSFLCLFQVDIKSLIAYSSVSHMSLVICGIMTYSMYGFSGSLIVMIGHGFCSSALFCLANIIYERSYSRSLFMNKGYMISMPSMSLLWFLLCSNNMSSPPSLNLLGEIYLINSVISWNYMTFILLGILSFMSCCYSIYLFSMTQHGYLYSSIINLYTISIREYLLILFHFLPLNFLFLKFSSISVFF</sequence>
<dbReference type="GO" id="GO:0048039">
    <property type="term" value="F:ubiquinone binding"/>
    <property type="evidence" value="ECO:0007669"/>
    <property type="project" value="TreeGrafter"/>
</dbReference>
<evidence type="ECO:0000256" key="2">
    <source>
        <dbReference type="ARBA" id="ARBA00004225"/>
    </source>
</evidence>
<feature type="transmembrane region" description="Helical" evidence="17">
    <location>
        <begin position="332"/>
        <end position="354"/>
    </location>
</feature>
<feature type="transmembrane region" description="Helical" evidence="17">
    <location>
        <begin position="299"/>
        <end position="320"/>
    </location>
</feature>
<keyword evidence="13 17" id="KW-0830">Ubiquinone</keyword>
<evidence type="ECO:0000256" key="12">
    <source>
        <dbReference type="ARBA" id="ARBA00023027"/>
    </source>
</evidence>
<feature type="transmembrane region" description="Helical" evidence="17">
    <location>
        <begin position="420"/>
        <end position="443"/>
    </location>
</feature>
<keyword evidence="9" id="KW-1278">Translocase</keyword>
<dbReference type="EC" id="7.1.1.2" evidence="4 17"/>
<keyword evidence="14 17" id="KW-0496">Mitochondrion</keyword>
<evidence type="ECO:0000259" key="18">
    <source>
        <dbReference type="Pfam" id="PF00361"/>
    </source>
</evidence>
<evidence type="ECO:0000256" key="17">
    <source>
        <dbReference type="RuleBase" id="RU003297"/>
    </source>
</evidence>
<dbReference type="PANTHER" id="PTHR43507:SF20">
    <property type="entry name" value="NADH-UBIQUINONE OXIDOREDUCTASE CHAIN 4"/>
    <property type="match status" value="1"/>
</dbReference>
<keyword evidence="15 17" id="KW-0472">Membrane</keyword>
<accession>A0A4D6X2M0</accession>
<gene>
    <name evidence="20" type="primary">ND4</name>
</gene>
<evidence type="ECO:0000256" key="13">
    <source>
        <dbReference type="ARBA" id="ARBA00023075"/>
    </source>
</evidence>
<evidence type="ECO:0000256" key="10">
    <source>
        <dbReference type="ARBA" id="ARBA00022982"/>
    </source>
</evidence>
<comment type="function">
    <text evidence="1">Core subunit of the mitochondrial membrane respiratory chain NADH dehydrogenase (Complex I) that is believed to belong to the minimal assembly required for catalysis. Complex I functions in the transfer of electrons from NADH to the respiratory chain. The immediate electron acceptor for the enzyme is believed to be ubiquinone.</text>
</comment>
<feature type="domain" description="NADH:quinone oxidoreductase/Mrp antiporter transmembrane" evidence="18">
    <location>
        <begin position="103"/>
        <end position="388"/>
    </location>
</feature>
<name>A0A4D6X2M0_9HEMI</name>
<feature type="transmembrane region" description="Helical" evidence="17">
    <location>
        <begin position="83"/>
        <end position="101"/>
    </location>
</feature>
<feature type="domain" description="NADH:ubiquinone oxidoreductase chain 4 N-terminal" evidence="19">
    <location>
        <begin position="1"/>
        <end position="100"/>
    </location>
</feature>
<evidence type="ECO:0000256" key="8">
    <source>
        <dbReference type="ARBA" id="ARBA00022692"/>
    </source>
</evidence>
<evidence type="ECO:0000256" key="1">
    <source>
        <dbReference type="ARBA" id="ARBA00003257"/>
    </source>
</evidence>
<feature type="transmembrane region" description="Helical" evidence="17">
    <location>
        <begin position="374"/>
        <end position="399"/>
    </location>
</feature>
<comment type="function">
    <text evidence="17">Core subunit of the mitochondrial membrane respiratory chain NADH dehydrogenase (Complex I) which catalyzes electron transfer from NADH through the respiratory chain, using ubiquinone as an electron acceptor. Essential for the catalytic activity and assembly of complex I.</text>
</comment>
<evidence type="ECO:0000256" key="3">
    <source>
        <dbReference type="ARBA" id="ARBA00009025"/>
    </source>
</evidence>
<keyword evidence="12 17" id="KW-0520">NAD</keyword>